<name>A0A507DRQ7_9FUNG</name>
<keyword evidence="3" id="KW-1185">Reference proteome</keyword>
<protein>
    <submittedName>
        <fullName evidence="2">Uncharacterized protein</fullName>
    </submittedName>
</protein>
<dbReference type="EMBL" id="QEAQ01000181">
    <property type="protein sequence ID" value="TPX53932.1"/>
    <property type="molecule type" value="Genomic_DNA"/>
</dbReference>
<reference evidence="2 3" key="1">
    <citation type="journal article" date="2019" name="Sci. Rep.">
        <title>Comparative genomics of chytrid fungi reveal insights into the obligate biotrophic and pathogenic lifestyle of Synchytrium endobioticum.</title>
        <authorList>
            <person name="van de Vossenberg B.T.L.H."/>
            <person name="Warris S."/>
            <person name="Nguyen H.D.T."/>
            <person name="van Gent-Pelzer M.P.E."/>
            <person name="Joly D.L."/>
            <person name="van de Geest H.C."/>
            <person name="Bonants P.J.M."/>
            <person name="Smith D.S."/>
            <person name="Levesque C.A."/>
            <person name="van der Lee T.A.J."/>
        </authorList>
    </citation>
    <scope>NUCLEOTIDE SEQUENCE [LARGE SCALE GENOMIC DNA]</scope>
    <source>
        <strain evidence="2 3">CBS 809.83</strain>
    </source>
</reference>
<comment type="caution">
    <text evidence="2">The sequence shown here is derived from an EMBL/GenBank/DDBJ whole genome shotgun (WGS) entry which is preliminary data.</text>
</comment>
<sequence length="293" mass="32738">MVLITLKKAEESLFLFEAPATTPLSELVPQLANLQNSRLRLKRLIDGVEDLIEYGPSKPENEQGYDEDQLEALSKDKATVVKKEVMRDGVSILLNPDPTGRRTGEAPNEQMADVLRKTLTNAKACLSSDLVKSGKCLDAALIDEALSNIRGAVAIVWPMGLPEWEPVRDILENTEDLTGTAASKEVFDPMTASIWWAGKELQRDKKVMDYVGKNDKTKIIAKIQKKGQGAPLREAPLNEQTQKDMMAFYYRKQEEHKKLVENDEDDYINSSWANTKGLKSAFTGIGDVSWKAR</sequence>
<gene>
    <name evidence="2" type="ORF">PhCBS80983_g06108</name>
</gene>
<accession>A0A507DRQ7</accession>
<dbReference type="AlphaFoldDB" id="A0A507DRQ7"/>
<dbReference type="InterPro" id="IPR021298">
    <property type="entry name" value="CFAP298"/>
</dbReference>
<dbReference type="PANTHER" id="PTHR13238">
    <property type="entry name" value="PROTEIN C21ORF59"/>
    <property type="match status" value="1"/>
</dbReference>
<evidence type="ECO:0000256" key="1">
    <source>
        <dbReference type="ARBA" id="ARBA00009619"/>
    </source>
</evidence>
<evidence type="ECO:0000313" key="3">
    <source>
        <dbReference type="Proteomes" id="UP000318582"/>
    </source>
</evidence>
<comment type="similarity">
    <text evidence="1">Belongs to the CFAP298 family.</text>
</comment>
<organism evidence="2 3">
    <name type="scientific">Powellomyces hirtus</name>
    <dbReference type="NCBI Taxonomy" id="109895"/>
    <lineage>
        <taxon>Eukaryota</taxon>
        <taxon>Fungi</taxon>
        <taxon>Fungi incertae sedis</taxon>
        <taxon>Chytridiomycota</taxon>
        <taxon>Chytridiomycota incertae sedis</taxon>
        <taxon>Chytridiomycetes</taxon>
        <taxon>Spizellomycetales</taxon>
        <taxon>Powellomycetaceae</taxon>
        <taxon>Powellomyces</taxon>
    </lineage>
</organism>
<dbReference type="GO" id="GO:0003352">
    <property type="term" value="P:regulation of cilium movement"/>
    <property type="evidence" value="ECO:0007669"/>
    <property type="project" value="InterPro"/>
</dbReference>
<evidence type="ECO:0000313" key="2">
    <source>
        <dbReference type="EMBL" id="TPX53932.1"/>
    </source>
</evidence>
<dbReference type="Pfam" id="PF11069">
    <property type="entry name" value="CFAP298"/>
    <property type="match status" value="1"/>
</dbReference>
<dbReference type="STRING" id="109895.A0A507DRQ7"/>
<dbReference type="PANTHER" id="PTHR13238:SF0">
    <property type="entry name" value="CILIA- AND FLAGELLA-ASSOCIATED PROTEIN 298"/>
    <property type="match status" value="1"/>
</dbReference>
<proteinExistence type="inferred from homology"/>
<dbReference type="Proteomes" id="UP000318582">
    <property type="component" value="Unassembled WGS sequence"/>
</dbReference>